<reference evidence="3" key="1">
    <citation type="submission" date="2016-10" db="EMBL/GenBank/DDBJ databases">
        <authorList>
            <person name="Varghese N."/>
            <person name="Submissions S."/>
        </authorList>
    </citation>
    <scope>NUCLEOTIDE SEQUENCE [LARGE SCALE GENOMIC DNA]</scope>
    <source>
        <strain evidence="3">DSM 26348</strain>
    </source>
</reference>
<dbReference type="InterPro" id="IPR018966">
    <property type="entry name" value="VTC_domain"/>
</dbReference>
<dbReference type="AlphaFoldDB" id="A0A1I3C2L4"/>
<dbReference type="Proteomes" id="UP000199518">
    <property type="component" value="Unassembled WGS sequence"/>
</dbReference>
<dbReference type="Gene3D" id="3.20.100.30">
    <property type="entry name" value="VTC, catalytic tunnel domain"/>
    <property type="match status" value="1"/>
</dbReference>
<dbReference type="Pfam" id="PF09359">
    <property type="entry name" value="VTC"/>
    <property type="match status" value="1"/>
</dbReference>
<protein>
    <submittedName>
        <fullName evidence="2">VTC domain-containing protein</fullName>
    </submittedName>
</protein>
<dbReference type="CDD" id="cd07750">
    <property type="entry name" value="PolyPPase_VTC_like"/>
    <property type="match status" value="1"/>
</dbReference>
<keyword evidence="3" id="KW-1185">Reference proteome</keyword>
<dbReference type="STRING" id="1576369.SAMN05421753_10259"/>
<dbReference type="InterPro" id="IPR042267">
    <property type="entry name" value="VTC_sf"/>
</dbReference>
<evidence type="ECO:0000313" key="2">
    <source>
        <dbReference type="EMBL" id="SFH68680.1"/>
    </source>
</evidence>
<name>A0A1I3C2L4_9PLAN</name>
<accession>A0A1I3C2L4</accession>
<sequence>MSCGSGTAFESPSLRCGVEQGASSEVKFLVSADLAAALELLLQDELTIDPHAAPFSDQRYQVRTLYTDTDAFAVFHRQGVHRHHKYRVRRYGDHSTVYLEQKSKTNGRVGKRRSAATLAELCLLTCSYHRSAEQDWFCRSVVEDGLKPVCEVAYERRPYFGILEGQPVRLTLDRQLRGRPAAAWSFDHQAEWRPLFADRMICELKFVGALPRRFKEAIAQLGMIPGGCSKYRHCVETLKLAERREPVDA</sequence>
<organism evidence="2 3">
    <name type="scientific">Planctomicrobium piriforme</name>
    <dbReference type="NCBI Taxonomy" id="1576369"/>
    <lineage>
        <taxon>Bacteria</taxon>
        <taxon>Pseudomonadati</taxon>
        <taxon>Planctomycetota</taxon>
        <taxon>Planctomycetia</taxon>
        <taxon>Planctomycetales</taxon>
        <taxon>Planctomycetaceae</taxon>
        <taxon>Planctomicrobium</taxon>
    </lineage>
</organism>
<feature type="domain" description="VTC" evidence="1">
    <location>
        <begin position="24"/>
        <end position="238"/>
    </location>
</feature>
<dbReference type="GO" id="GO:0006799">
    <property type="term" value="P:polyphosphate biosynthetic process"/>
    <property type="evidence" value="ECO:0007669"/>
    <property type="project" value="UniProtKB-ARBA"/>
</dbReference>
<dbReference type="EMBL" id="FOQD01000002">
    <property type="protein sequence ID" value="SFH68680.1"/>
    <property type="molecule type" value="Genomic_DNA"/>
</dbReference>
<evidence type="ECO:0000313" key="3">
    <source>
        <dbReference type="Proteomes" id="UP000199518"/>
    </source>
</evidence>
<proteinExistence type="predicted"/>
<gene>
    <name evidence="2" type="ORF">SAMN05421753_10259</name>
</gene>
<evidence type="ECO:0000259" key="1">
    <source>
        <dbReference type="Pfam" id="PF09359"/>
    </source>
</evidence>